<evidence type="ECO:0000256" key="3">
    <source>
        <dbReference type="PIRSR" id="PIRSR000171-1"/>
    </source>
</evidence>
<feature type="domain" description="Fumarate reductase/succinate dehydrogenase flavoprotein-like C-terminal" evidence="5">
    <location>
        <begin position="440"/>
        <end position="506"/>
    </location>
</feature>
<gene>
    <name evidence="6" type="ordered locus">MSMEI_5380</name>
</gene>
<dbReference type="Gene3D" id="1.20.58.100">
    <property type="entry name" value="Fumarate reductase/succinate dehydrogenase flavoprotein-like, C-terminal domain"/>
    <property type="match status" value="1"/>
</dbReference>
<organism evidence="6 7">
    <name type="scientific">Mycolicibacterium smegmatis (strain ATCC 700084 / mc(2)155)</name>
    <name type="common">Mycobacterium smegmatis</name>
    <dbReference type="NCBI Taxonomy" id="246196"/>
    <lineage>
        <taxon>Bacteria</taxon>
        <taxon>Bacillati</taxon>
        <taxon>Actinomycetota</taxon>
        <taxon>Actinomycetes</taxon>
        <taxon>Mycobacteriales</taxon>
        <taxon>Mycobacteriaceae</taxon>
        <taxon>Mycolicibacterium</taxon>
    </lineage>
</organism>
<dbReference type="GO" id="GO:0009061">
    <property type="term" value="P:anaerobic respiration"/>
    <property type="evidence" value="ECO:0007669"/>
    <property type="project" value="TreeGrafter"/>
</dbReference>
<proteinExistence type="predicted"/>
<feature type="domain" description="FAD-dependent oxidoreductase 2 FAD-binding" evidence="4">
    <location>
        <begin position="18"/>
        <end position="225"/>
    </location>
</feature>
<dbReference type="InterPro" id="IPR030664">
    <property type="entry name" value="SdhA/FrdA/AprA"/>
</dbReference>
<dbReference type="PATRIC" id="fig|246196.56.peg.5504"/>
<dbReference type="PANTHER" id="PTHR11632:SF73">
    <property type="entry name" value="BLR3196 PROTEIN"/>
    <property type="match status" value="1"/>
</dbReference>
<accession>I7GEC1</accession>
<dbReference type="GO" id="GO:0000104">
    <property type="term" value="F:succinate dehydrogenase activity"/>
    <property type="evidence" value="ECO:0007669"/>
    <property type="project" value="TreeGrafter"/>
</dbReference>
<dbReference type="SUPFAM" id="SSF46977">
    <property type="entry name" value="Succinate dehydrogenase/fumarate reductase flavoprotein C-terminal domain"/>
    <property type="match status" value="1"/>
</dbReference>
<reference evidence="6 7" key="1">
    <citation type="journal article" date="2007" name="Genome Biol.">
        <title>Interrupted coding sequences in Mycobacterium smegmatis: authentic mutations or sequencing errors?</title>
        <authorList>
            <person name="Deshayes C."/>
            <person name="Perrodou E."/>
            <person name="Gallien S."/>
            <person name="Euphrasie D."/>
            <person name="Schaeffer C."/>
            <person name="Van-Dorsselaer A."/>
            <person name="Poch O."/>
            <person name="Lecompte O."/>
            <person name="Reyrat J.M."/>
        </authorList>
    </citation>
    <scope>NUCLEOTIDE SEQUENCE [LARGE SCALE GENOMIC DNA]</scope>
    <source>
        <strain evidence="7">ATCC 700084 / mc(2)155</strain>
    </source>
</reference>
<dbReference type="InterPro" id="IPR036188">
    <property type="entry name" value="FAD/NAD-bd_sf"/>
</dbReference>
<evidence type="ECO:0000313" key="6">
    <source>
        <dbReference type="EMBL" id="AFP41821.1"/>
    </source>
</evidence>
<feature type="active site" description="Proton acceptor" evidence="3">
    <location>
        <position position="265"/>
    </location>
</feature>
<dbReference type="PRINTS" id="PR00368">
    <property type="entry name" value="FADPNR"/>
</dbReference>
<dbReference type="InterPro" id="IPR015939">
    <property type="entry name" value="Fum_Rdtase/Succ_DH_flav-like_C"/>
</dbReference>
<keyword evidence="2" id="KW-0560">Oxidoreductase</keyword>
<dbReference type="Gene3D" id="3.50.50.60">
    <property type="entry name" value="FAD/NAD(P)-binding domain"/>
    <property type="match status" value="1"/>
</dbReference>
<dbReference type="GO" id="GO:0009055">
    <property type="term" value="F:electron transfer activity"/>
    <property type="evidence" value="ECO:0007669"/>
    <property type="project" value="TreeGrafter"/>
</dbReference>
<dbReference type="AlphaFoldDB" id="I7GEC1"/>
<sequence>MCVKRWDMTGRPDTLTTDVLVIGGGPAATWAAISATEAGARVILVDKGYCGTSGATAAGGNNLWLIPPGPRREESVRDREKAAGRITDADWMFRVLATAWDRVDQLAAWGYPFPAGSDGRPMRSSLQGPEYMRRMRRKVHRSGVRILDHHPALELTVDDDGVVDGATGIARQEGGRPWRVTAGAVVLATGGTAFLSGTFGTNVDTGDGLLMAAEHGAALSGMEFSTAYALAPEWGTHTKGRMLQWGSFFDEHGQPLPTQLGLGGRQDAQAQLAHGRRVFARIDRAPAHIHQTMRDAQPNYFLPLDKAGIDPFTTAYPVRMVHEGSVRGTGGLRLTGPDCATTVPGLYAAGDAATRELITGSRSGGGSHNGSWAIASGTFAGRGAAEFSRRRTTRAARAGAESPLNVRTRNGAPTVDEVVRAAQQHVLPPLRSYLKTAERLAESAAALETVWRDIADGLAPVAPRDTYKVRQAVALVAAARWVTAASLARAETRGLHRREDIPDTDARFDHRILVGGLDEVWTAPDPVAPRLVSEAVA</sequence>
<reference evidence="6 7" key="2">
    <citation type="journal article" date="2009" name="Genome Res.">
        <title>Ortho-proteogenomics: multiple proteomes investigation through orthology and a new MS-based protocol.</title>
        <authorList>
            <person name="Gallien S."/>
            <person name="Perrodou E."/>
            <person name="Carapito C."/>
            <person name="Deshayes C."/>
            <person name="Reyrat J.M."/>
            <person name="Van Dorsselaer A."/>
            <person name="Poch O."/>
            <person name="Schaeffer C."/>
            <person name="Lecompte O."/>
        </authorList>
    </citation>
    <scope>NUCLEOTIDE SEQUENCE [LARGE SCALE GENOMIC DNA]</scope>
    <source>
        <strain evidence="7">ATCC 700084 / mc(2)155</strain>
    </source>
</reference>
<evidence type="ECO:0000256" key="2">
    <source>
        <dbReference type="ARBA" id="ARBA00023002"/>
    </source>
</evidence>
<evidence type="ECO:0000313" key="7">
    <source>
        <dbReference type="Proteomes" id="UP000006158"/>
    </source>
</evidence>
<dbReference type="Pfam" id="PF00890">
    <property type="entry name" value="FAD_binding_2"/>
    <property type="match status" value="1"/>
</dbReference>
<dbReference type="GO" id="GO:0050660">
    <property type="term" value="F:flavin adenine dinucleotide binding"/>
    <property type="evidence" value="ECO:0007669"/>
    <property type="project" value="TreeGrafter"/>
</dbReference>
<dbReference type="EMBL" id="CP001663">
    <property type="protein sequence ID" value="AFP41821.1"/>
    <property type="molecule type" value="Genomic_DNA"/>
</dbReference>
<dbReference type="Proteomes" id="UP000006158">
    <property type="component" value="Chromosome"/>
</dbReference>
<dbReference type="PRINTS" id="PR00411">
    <property type="entry name" value="PNDRDTASEI"/>
</dbReference>
<dbReference type="InterPro" id="IPR003953">
    <property type="entry name" value="FAD-dep_OxRdtase_2_FAD-bd"/>
</dbReference>
<dbReference type="KEGG" id="msg:MSMEI_5380"/>
<protein>
    <submittedName>
        <fullName evidence="6">Fumarate reductase/succinate dehydrogenase flavoprotein-like protein</fullName>
    </submittedName>
</protein>
<dbReference type="SUPFAM" id="SSF51905">
    <property type="entry name" value="FAD/NAD(P)-binding domain"/>
    <property type="match status" value="1"/>
</dbReference>
<dbReference type="PIRSF" id="PIRSF000171">
    <property type="entry name" value="SDHA_APRA_LASPO"/>
    <property type="match status" value="1"/>
</dbReference>
<name>I7GEC1_MYCS2</name>
<evidence type="ECO:0000259" key="4">
    <source>
        <dbReference type="Pfam" id="PF00890"/>
    </source>
</evidence>
<dbReference type="PANTHER" id="PTHR11632">
    <property type="entry name" value="SUCCINATE DEHYDROGENASE 2 FLAVOPROTEIN SUBUNIT"/>
    <property type="match status" value="1"/>
</dbReference>
<evidence type="ECO:0000259" key="5">
    <source>
        <dbReference type="Pfam" id="PF02910"/>
    </source>
</evidence>
<keyword evidence="1" id="KW-0285">Flavoprotein</keyword>
<dbReference type="Pfam" id="PF02910">
    <property type="entry name" value="Succ_DH_flav_C"/>
    <property type="match status" value="1"/>
</dbReference>
<dbReference type="InterPro" id="IPR037099">
    <property type="entry name" value="Fum_R/Succ_DH_flav-like_C_sf"/>
</dbReference>
<dbReference type="GO" id="GO:0005886">
    <property type="term" value="C:plasma membrane"/>
    <property type="evidence" value="ECO:0007669"/>
    <property type="project" value="TreeGrafter"/>
</dbReference>
<evidence type="ECO:0000256" key="1">
    <source>
        <dbReference type="ARBA" id="ARBA00022630"/>
    </source>
</evidence>